<protein>
    <submittedName>
        <fullName evidence="1">Uncharacterized protein</fullName>
    </submittedName>
</protein>
<keyword evidence="2" id="KW-1185">Reference proteome</keyword>
<dbReference type="EMBL" id="AFOC01000004">
    <property type="protein sequence ID" value="EGV52674.1"/>
    <property type="molecule type" value="Genomic_DNA"/>
</dbReference>
<evidence type="ECO:0000313" key="2">
    <source>
        <dbReference type="Proteomes" id="UP000004491"/>
    </source>
</evidence>
<sequence>MALSWANQTTNRGDLMDLRQFLIVFSVTLSLVSPARADQECVRKVFRDFCLGGSLAQQLERQPTKSPLRRKGERAGAIYTQERERIYVMAYKGQIYKVLRTFDPATYSTYRDLQRSLARKYGKSEEKSQFPARIRGRAARIGAARRGEGEFHEVWSPAGKAWRVELSWSRKLGVALAYLVNELDRQQKANHEIDL</sequence>
<dbReference type="AlphaFoldDB" id="G2D9L2"/>
<proteinExistence type="predicted"/>
<comment type="caution">
    <text evidence="1">The sequence shown here is derived from an EMBL/GenBank/DDBJ whole genome shotgun (WGS) entry which is preliminary data.</text>
</comment>
<reference evidence="1" key="1">
    <citation type="journal article" date="2011" name="ISME J.">
        <title>The endosymbionts of the deep-sea tubeworms Riftia pachyptila and Tevnia jerichonana share an identical physiology as revealed by proteogenomic analyses.</title>
        <authorList>
            <person name="Gardebrecht A."/>
            <person name="Markert S."/>
            <person name="Felbeck H."/>
            <person name="Thuermer A."/>
            <person name="Albrecht D."/>
            <person name="Wollherr A."/>
            <person name="Kabisch J."/>
            <person name="Lehmann R."/>
            <person name="Daniel R."/>
            <person name="Liesegang H."/>
            <person name="Hecker M."/>
            <person name="Sievert S.M."/>
            <person name="Schweder T."/>
        </authorList>
    </citation>
    <scope>NUCLEOTIDE SEQUENCE [LARGE SCALE GENOMIC DNA]</scope>
</reference>
<accession>G2D9L2</accession>
<evidence type="ECO:0000313" key="1">
    <source>
        <dbReference type="EMBL" id="EGV52674.1"/>
    </source>
</evidence>
<gene>
    <name evidence="1" type="ORF">Rifp1Sym_ad00210</name>
</gene>
<name>G2D9L2_9GAMM</name>
<organism evidence="1 2">
    <name type="scientific">endosymbiont of Riftia pachyptila</name>
    <name type="common">vent Ph05</name>
    <dbReference type="NCBI Taxonomy" id="1048808"/>
    <lineage>
        <taxon>Bacteria</taxon>
        <taxon>Pseudomonadati</taxon>
        <taxon>Pseudomonadota</taxon>
        <taxon>Gammaproteobacteria</taxon>
        <taxon>sulfur-oxidizing symbionts</taxon>
    </lineage>
</organism>
<dbReference type="Proteomes" id="UP000004491">
    <property type="component" value="Unassembled WGS sequence"/>
</dbReference>